<feature type="domain" description="Alcohol dehydrogenase iron-type/glycerol dehydrogenase GldA" evidence="5">
    <location>
        <begin position="10"/>
        <end position="150"/>
    </location>
</feature>
<protein>
    <submittedName>
        <fullName evidence="6">Glycerol dehydrogenase</fullName>
    </submittedName>
</protein>
<dbReference type="OrthoDB" id="5198708at2"/>
<evidence type="ECO:0000313" key="6">
    <source>
        <dbReference type="EMBL" id="SKC40649.1"/>
    </source>
</evidence>
<dbReference type="PANTHER" id="PTHR43616">
    <property type="entry name" value="GLYCEROL DEHYDROGENASE"/>
    <property type="match status" value="1"/>
</dbReference>
<evidence type="ECO:0000256" key="2">
    <source>
        <dbReference type="ARBA" id="ARBA00023002"/>
    </source>
</evidence>
<dbReference type="PIRSF" id="PIRSF000112">
    <property type="entry name" value="Glycerol_dehydrogenase"/>
    <property type="match status" value="1"/>
</dbReference>
<dbReference type="Gene3D" id="3.40.50.1970">
    <property type="match status" value="1"/>
</dbReference>
<feature type="binding site" evidence="4">
    <location>
        <position position="132"/>
    </location>
    <ligand>
        <name>NAD(+)</name>
        <dbReference type="ChEBI" id="CHEBI:57540"/>
    </ligand>
</feature>
<evidence type="ECO:0000256" key="3">
    <source>
        <dbReference type="PIRSR" id="PIRSR000112-1"/>
    </source>
</evidence>
<dbReference type="GO" id="GO:0046872">
    <property type="term" value="F:metal ion binding"/>
    <property type="evidence" value="ECO:0007669"/>
    <property type="project" value="UniProtKB-KW"/>
</dbReference>
<keyword evidence="3" id="KW-0862">Zinc</keyword>
<dbReference type="CDD" id="cd08171">
    <property type="entry name" value="GlyDH-like"/>
    <property type="match status" value="1"/>
</dbReference>
<feature type="binding site" evidence="3">
    <location>
        <position position="172"/>
    </location>
    <ligand>
        <name>glycerol</name>
        <dbReference type="ChEBI" id="CHEBI:17754"/>
    </ligand>
</feature>
<keyword evidence="7" id="KW-1185">Reference proteome</keyword>
<organism evidence="6 7">
    <name type="scientific">Maledivibacter halophilus</name>
    <dbReference type="NCBI Taxonomy" id="36842"/>
    <lineage>
        <taxon>Bacteria</taxon>
        <taxon>Bacillati</taxon>
        <taxon>Bacillota</taxon>
        <taxon>Clostridia</taxon>
        <taxon>Peptostreptococcales</taxon>
        <taxon>Caminicellaceae</taxon>
        <taxon>Maledivibacter</taxon>
    </lineage>
</organism>
<feature type="binding site" evidence="3">
    <location>
        <position position="273"/>
    </location>
    <ligand>
        <name>glycerol</name>
        <dbReference type="ChEBI" id="CHEBI:17754"/>
    </ligand>
</feature>
<dbReference type="InterPro" id="IPR001670">
    <property type="entry name" value="ADH_Fe/GldA"/>
</dbReference>
<evidence type="ECO:0000256" key="1">
    <source>
        <dbReference type="ARBA" id="ARBA00022723"/>
    </source>
</evidence>
<feature type="binding site" evidence="4">
    <location>
        <begin position="95"/>
        <end position="99"/>
    </location>
    <ligand>
        <name>NAD(+)</name>
        <dbReference type="ChEBI" id="CHEBI:57540"/>
    </ligand>
</feature>
<sequence length="361" mass="40058">MGKLTVTFPNYTIGEDSLQDLVGVCTNYGNRILIVGGKTALQKASPKIENSIKDSNLEIVDYIWYGGECTYDNMNLVAKKARENKVHMIIGVGGGKAIDTAKGAADKIDIPVFTVPTIAATCAATTSLSVVYNENGEFNSFYFLKKPPVHIFMDSEIIARAPVKYLWAGIGDTIAKYYECTLASRGDVLDHSSGLGREISAMCVKPMFQYAEKALGDCEKSISSFEIEQVILNNVVSTGLVSMLVEDKYNGALAHSIFYGLTILDHIEKNHLHGEVVAYGVLVQLAIDNQEEELKKLYDFYKKIKLPTSLEDIEVKNDRKYLNKVLENTVIGPDMEYLPYEVTKDMVFEGIQKLEKLNGKM</sequence>
<name>A0A1T5IND7_9FIRM</name>
<keyword evidence="2" id="KW-0560">Oxidoreductase</keyword>
<dbReference type="Pfam" id="PF00465">
    <property type="entry name" value="Fe-ADH"/>
    <property type="match status" value="1"/>
</dbReference>
<feature type="binding site" evidence="4">
    <location>
        <position position="128"/>
    </location>
    <ligand>
        <name>NAD(+)</name>
        <dbReference type="ChEBI" id="CHEBI:57540"/>
    </ligand>
</feature>
<comment type="cofactor">
    <cofactor evidence="3">
        <name>Zn(2+)</name>
        <dbReference type="ChEBI" id="CHEBI:29105"/>
    </cofactor>
    <text evidence="3">Binds 1 zinc ion per subunit.</text>
</comment>
<reference evidence="6 7" key="1">
    <citation type="submission" date="2017-02" db="EMBL/GenBank/DDBJ databases">
        <authorList>
            <person name="Peterson S.W."/>
        </authorList>
    </citation>
    <scope>NUCLEOTIDE SEQUENCE [LARGE SCALE GENOMIC DNA]</scope>
    <source>
        <strain evidence="6 7">M1</strain>
    </source>
</reference>
<keyword evidence="4" id="KW-0520">NAD</keyword>
<evidence type="ECO:0000256" key="4">
    <source>
        <dbReference type="PIRSR" id="PIRSR000112-3"/>
    </source>
</evidence>
<dbReference type="STRING" id="36842.SAMN02194393_00572"/>
<dbReference type="GO" id="GO:0016614">
    <property type="term" value="F:oxidoreductase activity, acting on CH-OH group of donors"/>
    <property type="evidence" value="ECO:0007669"/>
    <property type="project" value="InterPro"/>
</dbReference>
<dbReference type="PANTHER" id="PTHR43616:SF3">
    <property type="entry name" value="HYDROXYCARBOXYLATE DEHYDROGENASE A"/>
    <property type="match status" value="1"/>
</dbReference>
<dbReference type="EMBL" id="FUZT01000001">
    <property type="protein sequence ID" value="SKC40649.1"/>
    <property type="molecule type" value="Genomic_DNA"/>
</dbReference>
<accession>A0A1T5IND7</accession>
<evidence type="ECO:0000313" key="7">
    <source>
        <dbReference type="Proteomes" id="UP000190285"/>
    </source>
</evidence>
<dbReference type="InterPro" id="IPR016205">
    <property type="entry name" value="Glycerol_DH"/>
</dbReference>
<proteinExistence type="predicted"/>
<keyword evidence="1 3" id="KW-0479">Metal-binding</keyword>
<feature type="binding site" evidence="3">
    <location>
        <position position="255"/>
    </location>
    <ligand>
        <name>glycerol</name>
        <dbReference type="ChEBI" id="CHEBI:17754"/>
    </ligand>
</feature>
<feature type="binding site" evidence="4">
    <location>
        <position position="126"/>
    </location>
    <ligand>
        <name>NAD(+)</name>
        <dbReference type="ChEBI" id="CHEBI:57540"/>
    </ligand>
</feature>
<evidence type="ECO:0000259" key="5">
    <source>
        <dbReference type="Pfam" id="PF00465"/>
    </source>
</evidence>
<dbReference type="AlphaFoldDB" id="A0A1T5IND7"/>
<dbReference type="Proteomes" id="UP000190285">
    <property type="component" value="Unassembled WGS sequence"/>
</dbReference>
<dbReference type="SUPFAM" id="SSF56796">
    <property type="entry name" value="Dehydroquinate synthase-like"/>
    <property type="match status" value="1"/>
</dbReference>
<dbReference type="Gene3D" id="1.20.1090.10">
    <property type="entry name" value="Dehydroquinate synthase-like - alpha domain"/>
    <property type="match status" value="1"/>
</dbReference>
<dbReference type="RefSeq" id="WP_079489188.1">
    <property type="nucleotide sequence ID" value="NZ_FUZT01000001.1"/>
</dbReference>
<gene>
    <name evidence="6" type="ORF">SAMN02194393_00572</name>
</gene>